<protein>
    <submittedName>
        <fullName evidence="3">Aste57867_2256 protein</fullName>
    </submittedName>
</protein>
<evidence type="ECO:0000313" key="2">
    <source>
        <dbReference type="EMBL" id="KAF0717494.1"/>
    </source>
</evidence>
<feature type="transmembrane region" description="Helical" evidence="1">
    <location>
        <begin position="311"/>
        <end position="332"/>
    </location>
</feature>
<keyword evidence="1" id="KW-1133">Transmembrane helix</keyword>
<dbReference type="EMBL" id="CAADRA010000243">
    <property type="protein sequence ID" value="VFT79459.1"/>
    <property type="molecule type" value="Genomic_DNA"/>
</dbReference>
<organism evidence="3 4">
    <name type="scientific">Aphanomyces stellatus</name>
    <dbReference type="NCBI Taxonomy" id="120398"/>
    <lineage>
        <taxon>Eukaryota</taxon>
        <taxon>Sar</taxon>
        <taxon>Stramenopiles</taxon>
        <taxon>Oomycota</taxon>
        <taxon>Saprolegniomycetes</taxon>
        <taxon>Saprolegniales</taxon>
        <taxon>Verrucalvaceae</taxon>
        <taxon>Aphanomyces</taxon>
    </lineage>
</organism>
<dbReference type="Proteomes" id="UP000332933">
    <property type="component" value="Unassembled WGS sequence"/>
</dbReference>
<gene>
    <name evidence="3" type="primary">Aste57867_2256</name>
    <name evidence="2" type="ORF">As57867_002251</name>
    <name evidence="3" type="ORF">ASTE57867_2256</name>
</gene>
<evidence type="ECO:0000313" key="3">
    <source>
        <dbReference type="EMBL" id="VFT79459.1"/>
    </source>
</evidence>
<keyword evidence="1" id="KW-0472">Membrane</keyword>
<feature type="transmembrane region" description="Helical" evidence="1">
    <location>
        <begin position="266"/>
        <end position="291"/>
    </location>
</feature>
<feature type="transmembrane region" description="Helical" evidence="1">
    <location>
        <begin position="166"/>
        <end position="183"/>
    </location>
</feature>
<keyword evidence="4" id="KW-1185">Reference proteome</keyword>
<reference evidence="2" key="2">
    <citation type="submission" date="2019-06" db="EMBL/GenBank/DDBJ databases">
        <title>Genomics analysis of Aphanomyces spp. identifies a new class of oomycete effector associated with host adaptation.</title>
        <authorList>
            <person name="Gaulin E."/>
        </authorList>
    </citation>
    <scope>NUCLEOTIDE SEQUENCE</scope>
    <source>
        <strain evidence="2">CBS 578.67</strain>
    </source>
</reference>
<evidence type="ECO:0000313" key="4">
    <source>
        <dbReference type="Proteomes" id="UP000332933"/>
    </source>
</evidence>
<evidence type="ECO:0000256" key="1">
    <source>
        <dbReference type="SAM" id="Phobius"/>
    </source>
</evidence>
<keyword evidence="1" id="KW-0812">Transmembrane</keyword>
<dbReference type="AlphaFoldDB" id="A0A485K9R4"/>
<dbReference type="EMBL" id="VJMH01000243">
    <property type="protein sequence ID" value="KAF0717494.1"/>
    <property type="molecule type" value="Genomic_DNA"/>
</dbReference>
<feature type="transmembrane region" description="Helical" evidence="1">
    <location>
        <begin position="128"/>
        <end position="154"/>
    </location>
</feature>
<reference evidence="3 4" key="1">
    <citation type="submission" date="2019-03" db="EMBL/GenBank/DDBJ databases">
        <authorList>
            <person name="Gaulin E."/>
            <person name="Dumas B."/>
        </authorList>
    </citation>
    <scope>NUCLEOTIDE SEQUENCE [LARGE SCALE GENOMIC DNA]</scope>
    <source>
        <strain evidence="3">CBS 568.67</strain>
    </source>
</reference>
<sequence>MKSETTLIQHRIGDWVSSRSFDLAKDYMVVVAASFHTTSHNATVARGAQVHVRKVAHCHEDHSNIARGAHFVVVLSLWVRFFEAFEISTSKIDHLSRPTLDQLQLAILSMAISTLPTEHPLADDRADAAAAVVLALYWVGGLFFLVGSFLFYPHDDAAPDRSSAEAVTWLFSGCLVFFLGACFESHSARRALANASTGLVRFFPLLAGLANAIGSLVCAGASVCFWPSIYAAVPTAGCLGFMVGCMCFAAAHALDLTRTLSSAPPVCPVYVLAVLLGFVADAAFIVGSYSFLPQFIVLPEDTTAAAANTIAAVNLFVAGSTCFCIAPFVYLVSLRRARHENHPKAFQCVQ</sequence>
<proteinExistence type="predicted"/>
<feature type="transmembrane region" description="Helical" evidence="1">
    <location>
        <begin position="203"/>
        <end position="223"/>
    </location>
</feature>
<name>A0A485K9R4_9STRA</name>
<feature type="transmembrane region" description="Helical" evidence="1">
    <location>
        <begin position="229"/>
        <end position="254"/>
    </location>
</feature>
<accession>A0A485K9R4</accession>